<organism evidence="2 3">
    <name type="scientific">Plantactinospora veratri</name>
    <dbReference type="NCBI Taxonomy" id="1436122"/>
    <lineage>
        <taxon>Bacteria</taxon>
        <taxon>Bacillati</taxon>
        <taxon>Actinomycetota</taxon>
        <taxon>Actinomycetes</taxon>
        <taxon>Micromonosporales</taxon>
        <taxon>Micromonosporaceae</taxon>
        <taxon>Plantactinospora</taxon>
    </lineage>
</organism>
<sequence>MLGQAAAWLRLGEMTRLLDYADAGVDADQGACLAFLAAPDMAGGGPGHRRPRSSGLADGDMPNERDATDSS</sequence>
<name>A0ABU7S7W0_9ACTN</name>
<protein>
    <submittedName>
        <fullName evidence="2">Uncharacterized protein</fullName>
    </submittedName>
</protein>
<gene>
    <name evidence="2" type="ORF">V1634_04090</name>
</gene>
<keyword evidence="3" id="KW-1185">Reference proteome</keyword>
<feature type="compositionally biased region" description="Basic and acidic residues" evidence="1">
    <location>
        <begin position="62"/>
        <end position="71"/>
    </location>
</feature>
<comment type="caution">
    <text evidence="2">The sequence shown here is derived from an EMBL/GenBank/DDBJ whole genome shotgun (WGS) entry which is preliminary data.</text>
</comment>
<dbReference type="RefSeq" id="WP_331206376.1">
    <property type="nucleotide sequence ID" value="NZ_JAZGQL010000003.1"/>
</dbReference>
<proteinExistence type="predicted"/>
<reference evidence="2 3" key="1">
    <citation type="submission" date="2024-01" db="EMBL/GenBank/DDBJ databases">
        <title>Genome insights into Plantactinospora veratri sp. nov.</title>
        <authorList>
            <person name="Wang L."/>
        </authorList>
    </citation>
    <scope>NUCLEOTIDE SEQUENCE [LARGE SCALE GENOMIC DNA]</scope>
    <source>
        <strain evidence="2 3">NEAU-FHS4</strain>
    </source>
</reference>
<evidence type="ECO:0000313" key="2">
    <source>
        <dbReference type="EMBL" id="MEE6306013.1"/>
    </source>
</evidence>
<dbReference type="Proteomes" id="UP001339911">
    <property type="component" value="Unassembled WGS sequence"/>
</dbReference>
<feature type="region of interest" description="Disordered" evidence="1">
    <location>
        <begin position="39"/>
        <end position="71"/>
    </location>
</feature>
<accession>A0ABU7S7W0</accession>
<evidence type="ECO:0000256" key="1">
    <source>
        <dbReference type="SAM" id="MobiDB-lite"/>
    </source>
</evidence>
<evidence type="ECO:0000313" key="3">
    <source>
        <dbReference type="Proteomes" id="UP001339911"/>
    </source>
</evidence>
<dbReference type="EMBL" id="JAZGQL010000003">
    <property type="protein sequence ID" value="MEE6306013.1"/>
    <property type="molecule type" value="Genomic_DNA"/>
</dbReference>